<sequence length="405" mass="44437">MKTAILCAWKARMRNAILLHLEVQHPHSPIYRHLNSSVPLLKLYFQGDGCLLKDYRISRNSLEALMRCLGPERRQAWGHHMTVLTTVYWLAHSLSYSVVSRAFQVPLSTSTDWSTRSGGHRCSQAFPDQAACWSRAGGGRAGIPAVGQQPGIPCVCGCNRRVPHKNQGPIRTQWPGLSQSEALPIHTAAGCMRWEGEIPPNIRSISRLSPRHLCPKHSALYKEALYPPPGYFIGGGGTAIAEFCGFFFRGGGPAEVDGSTSSWLSEPDLAGSSSSTVAWLWTASVDVEPLPEATAAVAESIRVGGSMDGLQPMASCMAVKYGCCGLSLSVPVPGGASQLLHKQEVKLYISMLSRHNHGFTDTQECEQMNLMNAHFFEIFWRLQTHFPKENPPSLMRTQTAILSQK</sequence>
<evidence type="ECO:0000313" key="1">
    <source>
        <dbReference type="EMBL" id="KAF3842488.1"/>
    </source>
</evidence>
<keyword evidence="2" id="KW-1185">Reference proteome</keyword>
<dbReference type="Proteomes" id="UP000518266">
    <property type="component" value="Unassembled WGS sequence"/>
</dbReference>
<dbReference type="AlphaFoldDB" id="A0A7J5Y2B3"/>
<accession>A0A7J5Y2B3</accession>
<gene>
    <name evidence="1" type="ORF">F7725_024439</name>
</gene>
<evidence type="ECO:0000313" key="2">
    <source>
        <dbReference type="Proteomes" id="UP000518266"/>
    </source>
</evidence>
<organism evidence="1 2">
    <name type="scientific">Dissostichus mawsoni</name>
    <name type="common">Antarctic cod</name>
    <dbReference type="NCBI Taxonomy" id="36200"/>
    <lineage>
        <taxon>Eukaryota</taxon>
        <taxon>Metazoa</taxon>
        <taxon>Chordata</taxon>
        <taxon>Craniata</taxon>
        <taxon>Vertebrata</taxon>
        <taxon>Euteleostomi</taxon>
        <taxon>Actinopterygii</taxon>
        <taxon>Neopterygii</taxon>
        <taxon>Teleostei</taxon>
        <taxon>Neoteleostei</taxon>
        <taxon>Acanthomorphata</taxon>
        <taxon>Eupercaria</taxon>
        <taxon>Perciformes</taxon>
        <taxon>Notothenioidei</taxon>
        <taxon>Nototheniidae</taxon>
        <taxon>Dissostichus</taxon>
    </lineage>
</organism>
<reference evidence="1 2" key="1">
    <citation type="submission" date="2020-03" db="EMBL/GenBank/DDBJ databases">
        <title>Dissostichus mawsoni Genome sequencing and assembly.</title>
        <authorList>
            <person name="Park H."/>
        </authorList>
    </citation>
    <scope>NUCLEOTIDE SEQUENCE [LARGE SCALE GENOMIC DNA]</scope>
    <source>
        <strain evidence="1">DM0001</strain>
        <tissue evidence="1">Muscle</tissue>
    </source>
</reference>
<comment type="caution">
    <text evidence="1">The sequence shown here is derived from an EMBL/GenBank/DDBJ whole genome shotgun (WGS) entry which is preliminary data.</text>
</comment>
<protein>
    <submittedName>
        <fullName evidence="1">Uncharacterized protein</fullName>
    </submittedName>
</protein>
<dbReference type="EMBL" id="JAAKFY010000019">
    <property type="protein sequence ID" value="KAF3842488.1"/>
    <property type="molecule type" value="Genomic_DNA"/>
</dbReference>
<proteinExistence type="predicted"/>
<name>A0A7J5Y2B3_DISMA</name>